<gene>
    <name evidence="1" type="ORF">TNCV_1373251</name>
</gene>
<keyword evidence="2" id="KW-1185">Reference proteome</keyword>
<dbReference type="Proteomes" id="UP000887159">
    <property type="component" value="Unassembled WGS sequence"/>
</dbReference>
<organism evidence="1 2">
    <name type="scientific">Trichonephila clavipes</name>
    <name type="common">Golden silk orbweaver</name>
    <name type="synonym">Nephila clavipes</name>
    <dbReference type="NCBI Taxonomy" id="2585209"/>
    <lineage>
        <taxon>Eukaryota</taxon>
        <taxon>Metazoa</taxon>
        <taxon>Ecdysozoa</taxon>
        <taxon>Arthropoda</taxon>
        <taxon>Chelicerata</taxon>
        <taxon>Arachnida</taxon>
        <taxon>Araneae</taxon>
        <taxon>Araneomorphae</taxon>
        <taxon>Entelegynae</taxon>
        <taxon>Araneoidea</taxon>
        <taxon>Nephilidae</taxon>
        <taxon>Trichonephila</taxon>
    </lineage>
</organism>
<protein>
    <submittedName>
        <fullName evidence="1">Uncharacterized protein</fullName>
    </submittedName>
</protein>
<evidence type="ECO:0000313" key="2">
    <source>
        <dbReference type="Proteomes" id="UP000887159"/>
    </source>
</evidence>
<evidence type="ECO:0000313" key="1">
    <source>
        <dbReference type="EMBL" id="GFY34634.1"/>
    </source>
</evidence>
<dbReference type="EMBL" id="BMAU01021426">
    <property type="protein sequence ID" value="GFY34634.1"/>
    <property type="molecule type" value="Genomic_DNA"/>
</dbReference>
<comment type="caution">
    <text evidence="1">The sequence shown here is derived from an EMBL/GenBank/DDBJ whole genome shotgun (WGS) entry which is preliminary data.</text>
</comment>
<proteinExistence type="predicted"/>
<name>A0A8X6WHW6_TRICX</name>
<accession>A0A8X6WHW6</accession>
<reference evidence="1" key="1">
    <citation type="submission" date="2020-08" db="EMBL/GenBank/DDBJ databases">
        <title>Multicomponent nature underlies the extraordinary mechanical properties of spider dragline silk.</title>
        <authorList>
            <person name="Kono N."/>
            <person name="Nakamura H."/>
            <person name="Mori M."/>
            <person name="Yoshida Y."/>
            <person name="Ohtoshi R."/>
            <person name="Malay A.D."/>
            <person name="Moran D.A.P."/>
            <person name="Tomita M."/>
            <person name="Numata K."/>
            <person name="Arakawa K."/>
        </authorList>
    </citation>
    <scope>NUCLEOTIDE SEQUENCE</scope>
</reference>
<sequence length="78" mass="8835">MSAQGSLRSLAGRSVIRGGKATLKTPMETLQTLLGWHPSPLKHISDQEHDLGEEYRIDDERHVALQSPTDHYRYTPPR</sequence>
<dbReference type="AlphaFoldDB" id="A0A8X6WHW6"/>